<gene>
    <name evidence="2" type="ORF">WS70_18065</name>
</gene>
<dbReference type="KEGG" id="buu:WS70_18065"/>
<reference evidence="2 3" key="1">
    <citation type="submission" date="2015-12" db="EMBL/GenBank/DDBJ databases">
        <title>Diversity of Burkholderia near neighbor genomes.</title>
        <authorList>
            <person name="Sahl J."/>
            <person name="Wagner D."/>
            <person name="Keim P."/>
        </authorList>
    </citation>
    <scope>NUCLEOTIDE SEQUENCE [LARGE SCALE GENOMIC DNA]</scope>
    <source>
        <strain evidence="2 3">BDU6</strain>
    </source>
</reference>
<feature type="region of interest" description="Disordered" evidence="1">
    <location>
        <begin position="58"/>
        <end position="84"/>
    </location>
</feature>
<evidence type="ECO:0000313" key="2">
    <source>
        <dbReference type="EMBL" id="AOJ03824.1"/>
    </source>
</evidence>
<accession>A0A1B4FJG0</accession>
<evidence type="ECO:0000313" key="3">
    <source>
        <dbReference type="Proteomes" id="UP000062519"/>
    </source>
</evidence>
<name>A0A1B4FJG0_9BURK</name>
<keyword evidence="3" id="KW-1185">Reference proteome</keyword>
<sequence length="84" mass="9555">MPNRTRRQNARRMARRVNRRSIGIARHRPVSRNEAMHRIDGLRTIGVTGHAGRARIRGTAGANRADRRTSRAPVTCNRMEAETN</sequence>
<protein>
    <submittedName>
        <fullName evidence="2">Uncharacterized protein</fullName>
    </submittedName>
</protein>
<proteinExistence type="predicted"/>
<dbReference type="EMBL" id="CP013387">
    <property type="protein sequence ID" value="AOJ03824.1"/>
    <property type="molecule type" value="Genomic_DNA"/>
</dbReference>
<organism evidence="2 3">
    <name type="scientific">Burkholderia mayonis</name>
    <dbReference type="NCBI Taxonomy" id="1385591"/>
    <lineage>
        <taxon>Bacteria</taxon>
        <taxon>Pseudomonadati</taxon>
        <taxon>Pseudomonadota</taxon>
        <taxon>Betaproteobacteria</taxon>
        <taxon>Burkholderiales</taxon>
        <taxon>Burkholderiaceae</taxon>
        <taxon>Burkholderia</taxon>
        <taxon>pseudomallei group</taxon>
    </lineage>
</organism>
<dbReference type="AlphaFoldDB" id="A0A1B4FJG0"/>
<dbReference type="Proteomes" id="UP000062519">
    <property type="component" value="Chromosome 2"/>
</dbReference>
<evidence type="ECO:0000256" key="1">
    <source>
        <dbReference type="SAM" id="MobiDB-lite"/>
    </source>
</evidence>